<feature type="compositionally biased region" description="Low complexity" evidence="1">
    <location>
        <begin position="757"/>
        <end position="779"/>
    </location>
</feature>
<feature type="compositionally biased region" description="Polar residues" evidence="1">
    <location>
        <begin position="910"/>
        <end position="922"/>
    </location>
</feature>
<feature type="compositionally biased region" description="Basic and acidic residues" evidence="1">
    <location>
        <begin position="687"/>
        <end position="701"/>
    </location>
</feature>
<evidence type="ECO:0000313" key="4">
    <source>
        <dbReference type="EMBL" id="EDR09796.1"/>
    </source>
</evidence>
<feature type="compositionally biased region" description="Polar residues" evidence="1">
    <location>
        <begin position="667"/>
        <end position="686"/>
    </location>
</feature>
<dbReference type="InParanoid" id="B0D5L8"/>
<feature type="domain" description="BTB" evidence="3">
    <location>
        <begin position="1227"/>
        <end position="1291"/>
    </location>
</feature>
<dbReference type="Pfam" id="PF00651">
    <property type="entry name" value="BTB"/>
    <property type="match status" value="1"/>
</dbReference>
<organism evidence="5">
    <name type="scientific">Laccaria bicolor (strain S238N-H82 / ATCC MYA-4686)</name>
    <name type="common">Bicoloured deceiver</name>
    <name type="synonym">Laccaria laccata var. bicolor</name>
    <dbReference type="NCBI Taxonomy" id="486041"/>
    <lineage>
        <taxon>Eukaryota</taxon>
        <taxon>Fungi</taxon>
        <taxon>Dikarya</taxon>
        <taxon>Basidiomycota</taxon>
        <taxon>Agaricomycotina</taxon>
        <taxon>Agaricomycetes</taxon>
        <taxon>Agaricomycetidae</taxon>
        <taxon>Agaricales</taxon>
        <taxon>Agaricineae</taxon>
        <taxon>Hydnangiaceae</taxon>
        <taxon>Laccaria</taxon>
    </lineage>
</organism>
<feature type="compositionally biased region" description="Pro residues" evidence="1">
    <location>
        <begin position="655"/>
        <end position="666"/>
    </location>
</feature>
<dbReference type="Gene3D" id="3.30.710.10">
    <property type="entry name" value="Potassium Channel Kv1.1, Chain A"/>
    <property type="match status" value="1"/>
</dbReference>
<feature type="compositionally biased region" description="Low complexity" evidence="1">
    <location>
        <begin position="1059"/>
        <end position="1073"/>
    </location>
</feature>
<evidence type="ECO:0000256" key="2">
    <source>
        <dbReference type="SAM" id="Phobius"/>
    </source>
</evidence>
<dbReference type="RefSeq" id="XP_001879181.1">
    <property type="nucleotide sequence ID" value="XM_001879146.1"/>
</dbReference>
<dbReference type="Proteomes" id="UP000001194">
    <property type="component" value="Unassembled WGS sequence"/>
</dbReference>
<feature type="compositionally biased region" description="Low complexity" evidence="1">
    <location>
        <begin position="923"/>
        <end position="939"/>
    </location>
</feature>
<keyword evidence="2" id="KW-0812">Transmembrane</keyword>
<dbReference type="EMBL" id="DS547098">
    <property type="protein sequence ID" value="EDR09796.1"/>
    <property type="molecule type" value="Genomic_DNA"/>
</dbReference>
<feature type="compositionally biased region" description="Low complexity" evidence="1">
    <location>
        <begin position="786"/>
        <end position="796"/>
    </location>
</feature>
<evidence type="ECO:0000313" key="5">
    <source>
        <dbReference type="Proteomes" id="UP000001194"/>
    </source>
</evidence>
<protein>
    <submittedName>
        <fullName evidence="4">Predicted protein</fullName>
    </submittedName>
</protein>
<proteinExistence type="predicted"/>
<evidence type="ECO:0000256" key="1">
    <source>
        <dbReference type="SAM" id="MobiDB-lite"/>
    </source>
</evidence>
<dbReference type="SMART" id="SM00225">
    <property type="entry name" value="BTB"/>
    <property type="match status" value="1"/>
</dbReference>
<feature type="region of interest" description="Disordered" evidence="1">
    <location>
        <begin position="406"/>
        <end position="492"/>
    </location>
</feature>
<dbReference type="InterPro" id="IPR000210">
    <property type="entry name" value="BTB/POZ_dom"/>
</dbReference>
<dbReference type="InterPro" id="IPR011333">
    <property type="entry name" value="SKP1/BTB/POZ_sf"/>
</dbReference>
<feature type="region of interest" description="Disordered" evidence="1">
    <location>
        <begin position="523"/>
        <end position="575"/>
    </location>
</feature>
<dbReference type="GeneID" id="6075187"/>
<dbReference type="HOGENOM" id="CLU_004630_0_0_1"/>
<keyword evidence="5" id="KW-1185">Reference proteome</keyword>
<dbReference type="OrthoDB" id="3981028at2759"/>
<dbReference type="KEGG" id="lbc:LACBIDRAFT_293695"/>
<keyword evidence="2" id="KW-1133">Transmembrane helix</keyword>
<feature type="compositionally biased region" description="Polar residues" evidence="1">
    <location>
        <begin position="468"/>
        <end position="492"/>
    </location>
</feature>
<feature type="compositionally biased region" description="Polar residues" evidence="1">
    <location>
        <begin position="1012"/>
        <end position="1058"/>
    </location>
</feature>
<feature type="region of interest" description="Disordered" evidence="1">
    <location>
        <begin position="755"/>
        <end position="955"/>
    </location>
</feature>
<feature type="compositionally biased region" description="Low complexity" evidence="1">
    <location>
        <begin position="540"/>
        <end position="569"/>
    </location>
</feature>
<keyword evidence="2" id="KW-0472">Membrane</keyword>
<feature type="compositionally biased region" description="Pro residues" evidence="1">
    <location>
        <begin position="616"/>
        <end position="633"/>
    </location>
</feature>
<name>B0D5L8_LACBS</name>
<accession>B0D5L8</accession>
<feature type="region of interest" description="Disordered" evidence="1">
    <location>
        <begin position="654"/>
        <end position="741"/>
    </location>
</feature>
<feature type="compositionally biased region" description="Low complexity" evidence="1">
    <location>
        <begin position="1081"/>
        <end position="1135"/>
    </location>
</feature>
<feature type="transmembrane region" description="Helical" evidence="2">
    <location>
        <begin position="245"/>
        <end position="272"/>
    </location>
</feature>
<evidence type="ECO:0000259" key="3">
    <source>
        <dbReference type="PROSITE" id="PS50097"/>
    </source>
</evidence>
<gene>
    <name evidence="4" type="ORF">LACBIDRAFT_293695</name>
</gene>
<feature type="compositionally biased region" description="Low complexity" evidence="1">
    <location>
        <begin position="447"/>
        <end position="461"/>
    </location>
</feature>
<dbReference type="STRING" id="486041.B0D5L8"/>
<feature type="compositionally biased region" description="Pro residues" evidence="1">
    <location>
        <begin position="871"/>
        <end position="884"/>
    </location>
</feature>
<sequence length="1455" mass="159524">MPTATTTVSKRSVSKHITVKAAVMTAPSLEETSSTPLANTGTTAATLRSLYTRAARAFLHRDISLTYSLIQSAFSLLIPPSVLPDPLAEFRRKWDILRITLETTVYASPPPSHKALPGPLCANLMESPQALISASYSRSVMLFTPASQATSNSVYLPSQVLITLLCSSLKVDCPDVGRAMVEDWLARREPRYLLNDCSDAEPDGDGYEKVLELYCLHILPKLEQWDYAKEFLQYEGELLVERREVVTVIIILVCPSFSTVLPFLVLLVLLSFNDIHTYRCSTHQWTHVSRASIIIDHVSLVRYHRYSAFLPVTQDTERYKIAQDEFVIHITQLDDIILSACPCSIIRAATQSNDQVLGGKGQASNADLVRRRLQVGGTSEGGIVVKVWGEVVRAIGDTVKMAASVKSAHSLTPSPVPTVIDWNDTSDFDDSDSSDISVLMPNDHSRPASPSRSISPAPHRSTAVPLLTRSSFPPDSATSQSIRTPSPASTNPATVVMPLFVRNSWGTEMSPSDVASVLGIRMQDAQPQQRESPKEPKPPLDLQQILSSQPSSSSHSLFSPPSQSQSSQVPTPPRQEFGSLVERMQAASITVSPPPTPSPEPPAYMEDSAVLTEPANTPPPQQQPRPSTRPPALPSWFMDRYIAPPLMHTGTFSPTPYPVGVPPRPPSDTSYLSYTRPTPSPYQSNTNDRHAGRAPRSREISPVRPLSSASSSSSGRIFATPRAPSHSPGSGRFNNGRTYSVHEPYLPPPNFGLFEGSTISTATPSPSWSPTFSAPTLPIRIPPAPSSRTSAPAPRTGAPSSRADRTVTDASPTRTDDTPRRPPLPRSRTRFAPNQYYHSPETFPPAGGSSAQDNAQPHSYGSNSTSEPPFWDTPPLPSPPPLAPPSVMAGQRGVPPPTSSMWEHMGHGGVNTNTPGSYSFAQATPRANPTTTTNTNSARHPSDTTPASRPGYYHTPSLGPIPAPVMSTPSWYLPSLSWPPSAAASQLRLVPPLSLPTGNQINAGPRVCSAHAQQLGSGSMQQPGSTAWGQQQPGSTAWGQQQPTSTAWGQQQQQSTVNASTPWSSSSATPWLLQTPGAHTPWQPLAPAPWQQQPSSASWQSWQQPPTSSAPWQSQSVNTPWQQSINGPWQQQQPQGTPMEQVYAAASLRRQQMAANNGSTLSQHPPPILVPINPTPWQQPPVPFGQQSVNVTPWQHTWPGSTPRRRELPPRPLLNYHPRFTFPDGTVEDVTYKVHRYFFDQHSSFFQTLLQSYPPYSGAATVDPIFLQDVTRTDFERLLSVFYPLNLSEPDLKTTAEWTSVLTLSTKWVFTQLRQRAIKELEKLTGPTDRILLAKKYAVKEWYVPAYKELCIRRQAMTLEDGQKLGLDTVIKVWELQQEFECLDECCDEMHVAKLTGWTFFPHRLSNSIHKSQPLLVVKKAVHIGMVSRSQMPPKCRPSGNKIRLYPNLGPGIVA</sequence>
<feature type="compositionally biased region" description="Polar residues" evidence="1">
    <location>
        <begin position="849"/>
        <end position="867"/>
    </location>
</feature>
<feature type="compositionally biased region" description="Acidic residues" evidence="1">
    <location>
        <begin position="424"/>
        <end position="433"/>
    </location>
</feature>
<dbReference type="PROSITE" id="PS50097">
    <property type="entry name" value="BTB"/>
    <property type="match status" value="1"/>
</dbReference>
<reference evidence="4 5" key="1">
    <citation type="journal article" date="2008" name="Nature">
        <title>The genome of Laccaria bicolor provides insights into mycorrhizal symbiosis.</title>
        <authorList>
            <person name="Martin F."/>
            <person name="Aerts A."/>
            <person name="Ahren D."/>
            <person name="Brun A."/>
            <person name="Danchin E.G.J."/>
            <person name="Duchaussoy F."/>
            <person name="Gibon J."/>
            <person name="Kohler A."/>
            <person name="Lindquist E."/>
            <person name="Pereda V."/>
            <person name="Salamov A."/>
            <person name="Shapiro H.J."/>
            <person name="Wuyts J."/>
            <person name="Blaudez D."/>
            <person name="Buee M."/>
            <person name="Brokstein P."/>
            <person name="Canbaeck B."/>
            <person name="Cohen D."/>
            <person name="Courty P.E."/>
            <person name="Coutinho P.M."/>
            <person name="Delaruelle C."/>
            <person name="Detter J.C."/>
            <person name="Deveau A."/>
            <person name="DiFazio S."/>
            <person name="Duplessis S."/>
            <person name="Fraissinet-Tachet L."/>
            <person name="Lucic E."/>
            <person name="Frey-Klett P."/>
            <person name="Fourrey C."/>
            <person name="Feussner I."/>
            <person name="Gay G."/>
            <person name="Grimwood J."/>
            <person name="Hoegger P.J."/>
            <person name="Jain P."/>
            <person name="Kilaru S."/>
            <person name="Labbe J."/>
            <person name="Lin Y.C."/>
            <person name="Legue V."/>
            <person name="Le Tacon F."/>
            <person name="Marmeisse R."/>
            <person name="Melayah D."/>
            <person name="Montanini B."/>
            <person name="Muratet M."/>
            <person name="Nehls U."/>
            <person name="Niculita-Hirzel H."/>
            <person name="Oudot-Le Secq M.P."/>
            <person name="Peter M."/>
            <person name="Quesneville H."/>
            <person name="Rajashekar B."/>
            <person name="Reich M."/>
            <person name="Rouhier N."/>
            <person name="Schmutz J."/>
            <person name="Yin T."/>
            <person name="Chalot M."/>
            <person name="Henrissat B."/>
            <person name="Kuees U."/>
            <person name="Lucas S."/>
            <person name="Van de Peer Y."/>
            <person name="Podila G.K."/>
            <person name="Polle A."/>
            <person name="Pukkila P.J."/>
            <person name="Richardson P.M."/>
            <person name="Rouze P."/>
            <person name="Sanders I.R."/>
            <person name="Stajich J.E."/>
            <person name="Tunlid A."/>
            <person name="Tuskan G."/>
            <person name="Grigoriev I.V."/>
        </authorList>
    </citation>
    <scope>NUCLEOTIDE SEQUENCE [LARGE SCALE GENOMIC DNA]</scope>
    <source>
        <strain evidence="5">S238N-H82 / ATCC MYA-4686</strain>
    </source>
</reference>
<dbReference type="SUPFAM" id="SSF54695">
    <property type="entry name" value="POZ domain"/>
    <property type="match status" value="1"/>
</dbReference>
<feature type="region of interest" description="Disordered" evidence="1">
    <location>
        <begin position="611"/>
        <end position="635"/>
    </location>
</feature>
<feature type="region of interest" description="Disordered" evidence="1">
    <location>
        <begin position="1012"/>
        <end position="1135"/>
    </location>
</feature>